<dbReference type="AlphaFoldDB" id="A0A8J5XPX4"/>
<evidence type="ECO:0000256" key="1">
    <source>
        <dbReference type="SAM" id="MobiDB-lite"/>
    </source>
</evidence>
<feature type="region of interest" description="Disordered" evidence="1">
    <location>
        <begin position="720"/>
        <end position="745"/>
    </location>
</feature>
<organism evidence="2 3">
    <name type="scientific">Diacronema lutheri</name>
    <name type="common">Unicellular marine alga</name>
    <name type="synonym">Monochrysis lutheri</name>
    <dbReference type="NCBI Taxonomy" id="2081491"/>
    <lineage>
        <taxon>Eukaryota</taxon>
        <taxon>Haptista</taxon>
        <taxon>Haptophyta</taxon>
        <taxon>Pavlovophyceae</taxon>
        <taxon>Pavlovales</taxon>
        <taxon>Pavlovaceae</taxon>
        <taxon>Diacronema</taxon>
    </lineage>
</organism>
<gene>
    <name evidence="2" type="ORF">KFE25_001868</name>
</gene>
<keyword evidence="3" id="KW-1185">Reference proteome</keyword>
<accession>A0A8J5XPX4</accession>
<proteinExistence type="predicted"/>
<evidence type="ECO:0000313" key="3">
    <source>
        <dbReference type="Proteomes" id="UP000751190"/>
    </source>
</evidence>
<evidence type="ECO:0000313" key="2">
    <source>
        <dbReference type="EMBL" id="KAG8466112.1"/>
    </source>
</evidence>
<name>A0A8J5XPX4_DIALT</name>
<sequence length="804" mass="84545">MRASRPWRSIGGASWARCAARLPSGAAPAAAASAVTVRQLTARLSRAQSVADALAVVRLHARGADDILLAAMWTKLRALTERWSTLRRAELLGAHAPLVDMLAERTLARVDQLPPRALAAIAFSAARLSRPLCPRLLEPMAPVVVERLPSFSPQGLASVLWAYAQPLQPARADADAEAMPGPLEGADTAREADGERADGCEAEGAPAAAAPYAYTVFEAASATILDAGPERARARAPPLSAWPARDLADVARAFALARAPIERPLAALIGDEAAVRLRSRTLGAREAAGLAWAFARARTPHDQFHCALASGAAALLAECRVEELAMMAWAMAAWPRAEQQRACALAHARALGSPAWRERHEPADVREALGGEIARRCAERALSPRQLAMSLWAAATLRVSAAAPFFEGARAAAESARELTPRQVSNVAWALARGPAGCARPLLVALERELTAARLAHFTPRELSTLAWAVCVADGPDVAPQLMRRLVQLVNALPLLALSGADRSALLQAGLSLRLDAPHLRLRVRADLLPPPAASMGPRAQPHEADASVAHADGATLDASAERAGAIATARAQRNRQPQAARAAPPAAARPLRSAMHAQLSAALHSLGVPHVNGLVVPGMGYTVDVALSHARVAIEIAGPQHQYVHASRATDAHRWEAAISLNGVPACAPAEGARARVDGDAPRLQRAALLKWQHLERAGWAVIVLPYQHVRTLLPRAPHSREAGGARGQAPQPAVPEAGGRAHEATQLSPLARHLRMRLSATLAAAHRADGDEGAWAVGALDAAAAAPPPRAAAPPLFAAHTR</sequence>
<dbReference type="Proteomes" id="UP000751190">
    <property type="component" value="Unassembled WGS sequence"/>
</dbReference>
<feature type="region of interest" description="Disordered" evidence="1">
    <location>
        <begin position="568"/>
        <end position="592"/>
    </location>
</feature>
<protein>
    <recommendedName>
        <fullName evidence="4">RAP domain-containing protein</fullName>
    </recommendedName>
</protein>
<comment type="caution">
    <text evidence="2">The sequence shown here is derived from an EMBL/GenBank/DDBJ whole genome shotgun (WGS) entry which is preliminary data.</text>
</comment>
<evidence type="ECO:0008006" key="4">
    <source>
        <dbReference type="Google" id="ProtNLM"/>
    </source>
</evidence>
<reference evidence="2" key="1">
    <citation type="submission" date="2021-05" db="EMBL/GenBank/DDBJ databases">
        <title>The genome of the haptophyte Pavlova lutheri (Diacronema luteri, Pavlovales) - a model for lipid biosynthesis in eukaryotic algae.</title>
        <authorList>
            <person name="Hulatt C.J."/>
            <person name="Posewitz M.C."/>
        </authorList>
    </citation>
    <scope>NUCLEOTIDE SEQUENCE</scope>
    <source>
        <strain evidence="2">NIVA-4/92</strain>
    </source>
</reference>
<dbReference type="EMBL" id="JAGTXO010000008">
    <property type="protein sequence ID" value="KAG8466112.1"/>
    <property type="molecule type" value="Genomic_DNA"/>
</dbReference>